<proteinExistence type="predicted"/>
<organism evidence="2 4">
    <name type="scientific">Kurthia zopfii</name>
    <dbReference type="NCBI Taxonomy" id="1650"/>
    <lineage>
        <taxon>Bacteria</taxon>
        <taxon>Bacillati</taxon>
        <taxon>Bacillota</taxon>
        <taxon>Bacilli</taxon>
        <taxon>Bacillales</taxon>
        <taxon>Caryophanaceae</taxon>
        <taxon>Kurthia</taxon>
    </lineage>
</organism>
<dbReference type="RefSeq" id="WP_109349114.1">
    <property type="nucleotide sequence ID" value="NZ_BJUE01000008.1"/>
</dbReference>
<feature type="region of interest" description="Disordered" evidence="1">
    <location>
        <begin position="62"/>
        <end position="81"/>
    </location>
</feature>
<dbReference type="Proteomes" id="UP000294641">
    <property type="component" value="Unassembled WGS sequence"/>
</dbReference>
<evidence type="ECO:0000313" key="3">
    <source>
        <dbReference type="EMBL" id="TDR40926.1"/>
    </source>
</evidence>
<evidence type="ECO:0000313" key="4">
    <source>
        <dbReference type="Proteomes" id="UP000254330"/>
    </source>
</evidence>
<comment type="caution">
    <text evidence="2">The sequence shown here is derived from an EMBL/GenBank/DDBJ whole genome shotgun (WGS) entry which is preliminary data.</text>
</comment>
<keyword evidence="5" id="KW-1185">Reference proteome</keyword>
<dbReference type="EMBL" id="SNZG01000007">
    <property type="protein sequence ID" value="TDR40926.1"/>
    <property type="molecule type" value="Genomic_DNA"/>
</dbReference>
<sequence length="96" mass="10749">MLIVLIVSIIGFLGVPLLILNSSMKFEEKKIDLLLNSLEHSPQKLQAEHHVKVKNPTLPPMPEMLNSVADTSQPVPDSAQPIPLKNRIASMFQKWI</sequence>
<dbReference type="Proteomes" id="UP000254330">
    <property type="component" value="Unassembled WGS sequence"/>
</dbReference>
<dbReference type="AlphaFoldDB" id="A0A8B4QAQ8"/>
<evidence type="ECO:0000256" key="1">
    <source>
        <dbReference type="SAM" id="MobiDB-lite"/>
    </source>
</evidence>
<evidence type="ECO:0000313" key="5">
    <source>
        <dbReference type="Proteomes" id="UP000294641"/>
    </source>
</evidence>
<evidence type="ECO:0000313" key="2">
    <source>
        <dbReference type="EMBL" id="STX09758.1"/>
    </source>
</evidence>
<gene>
    <name evidence="3" type="ORF">DFR61_10741</name>
    <name evidence="2" type="ORF">NCTC10597_01454</name>
</gene>
<reference evidence="3 5" key="2">
    <citation type="submission" date="2019-03" db="EMBL/GenBank/DDBJ databases">
        <title>Genomic Encyclopedia of Type Strains, Phase IV (KMG-IV): sequencing the most valuable type-strain genomes for metagenomic binning, comparative biology and taxonomic classification.</title>
        <authorList>
            <person name="Goeker M."/>
        </authorList>
    </citation>
    <scope>NUCLEOTIDE SEQUENCE [LARGE SCALE GENOMIC DNA]</scope>
    <source>
        <strain evidence="3 5">DSM 20580</strain>
    </source>
</reference>
<dbReference type="EMBL" id="UGNP01000001">
    <property type="protein sequence ID" value="STX09758.1"/>
    <property type="molecule type" value="Genomic_DNA"/>
</dbReference>
<accession>A0A8B4QAQ8</accession>
<protein>
    <submittedName>
        <fullName evidence="2">Uncharacterized protein</fullName>
    </submittedName>
</protein>
<reference evidence="2 4" key="1">
    <citation type="submission" date="2018-06" db="EMBL/GenBank/DDBJ databases">
        <authorList>
            <consortium name="Pathogen Informatics"/>
            <person name="Doyle S."/>
        </authorList>
    </citation>
    <scope>NUCLEOTIDE SEQUENCE [LARGE SCALE GENOMIC DNA]</scope>
    <source>
        <strain evidence="2 4">NCTC10597</strain>
    </source>
</reference>
<name>A0A8B4QAQ8_9BACL</name>